<reference evidence="3 4" key="1">
    <citation type="journal article" date="2018" name="Nat. Biotechnol.">
        <title>A standardized bacterial taxonomy based on genome phylogeny substantially revises the tree of life.</title>
        <authorList>
            <person name="Parks D.H."/>
            <person name="Chuvochina M."/>
            <person name="Waite D.W."/>
            <person name="Rinke C."/>
            <person name="Skarshewski A."/>
            <person name="Chaumeil P.A."/>
            <person name="Hugenholtz P."/>
        </authorList>
    </citation>
    <scope>NUCLEOTIDE SEQUENCE [LARGE SCALE GENOMIC DNA]</scope>
    <source>
        <strain evidence="3">UBA9015</strain>
    </source>
</reference>
<dbReference type="EMBL" id="DOYJ01000306">
    <property type="protein sequence ID" value="HCB76679.1"/>
    <property type="molecule type" value="Genomic_DNA"/>
</dbReference>
<dbReference type="Gene3D" id="3.40.50.12780">
    <property type="entry name" value="N-terminal domain of ligase-like"/>
    <property type="match status" value="1"/>
</dbReference>
<feature type="non-terminal residue" evidence="3">
    <location>
        <position position="375"/>
    </location>
</feature>
<evidence type="ECO:0008006" key="5">
    <source>
        <dbReference type="Google" id="ProtNLM"/>
    </source>
</evidence>
<proteinExistence type="predicted"/>
<accession>A0A3D0WDQ7</accession>
<dbReference type="InterPro" id="IPR020845">
    <property type="entry name" value="AMP-binding_CS"/>
</dbReference>
<dbReference type="PROSITE" id="PS00455">
    <property type="entry name" value="AMP_BINDING"/>
    <property type="match status" value="1"/>
</dbReference>
<dbReference type="Proteomes" id="UP000262699">
    <property type="component" value="Unassembled WGS sequence"/>
</dbReference>
<comment type="caution">
    <text evidence="3">The sequence shown here is derived from an EMBL/GenBank/DDBJ whole genome shotgun (WGS) entry which is preliminary data.</text>
</comment>
<protein>
    <recommendedName>
        <fullName evidence="5">Alpha/beta hydrolase</fullName>
    </recommendedName>
</protein>
<organism evidence="3 4">
    <name type="scientific">Sphingomonas bacterium</name>
    <dbReference type="NCBI Taxonomy" id="1895847"/>
    <lineage>
        <taxon>Bacteria</taxon>
        <taxon>Pseudomonadati</taxon>
        <taxon>Pseudomonadota</taxon>
        <taxon>Alphaproteobacteria</taxon>
        <taxon>Sphingomonadales</taxon>
        <taxon>Sphingomonadaceae</taxon>
        <taxon>Sphingomonas</taxon>
    </lineage>
</organism>
<dbReference type="SUPFAM" id="SSF56801">
    <property type="entry name" value="Acetyl-CoA synthetase-like"/>
    <property type="match status" value="1"/>
</dbReference>
<dbReference type="PANTHER" id="PTHR43433:SF4">
    <property type="entry name" value="NON-HEME CHLOROPEROXIDASE-RELATED"/>
    <property type="match status" value="1"/>
</dbReference>
<name>A0A3D0WDQ7_9SPHN</name>
<dbReference type="Pfam" id="PF00561">
    <property type="entry name" value="Abhydrolase_1"/>
    <property type="match status" value="1"/>
</dbReference>
<feature type="domain" description="AB hydrolase-1" evidence="2">
    <location>
        <begin position="22"/>
        <end position="164"/>
    </location>
</feature>
<dbReference type="Pfam" id="PF00501">
    <property type="entry name" value="AMP-binding"/>
    <property type="match status" value="1"/>
</dbReference>
<dbReference type="PANTHER" id="PTHR43433">
    <property type="entry name" value="HYDROLASE, ALPHA/BETA FOLD FAMILY PROTEIN"/>
    <property type="match status" value="1"/>
</dbReference>
<dbReference type="InterPro" id="IPR000073">
    <property type="entry name" value="AB_hydrolase_1"/>
</dbReference>
<evidence type="ECO:0000259" key="2">
    <source>
        <dbReference type="Pfam" id="PF00561"/>
    </source>
</evidence>
<dbReference type="InterPro" id="IPR000873">
    <property type="entry name" value="AMP-dep_synth/lig_dom"/>
</dbReference>
<dbReference type="Gene3D" id="3.40.50.1820">
    <property type="entry name" value="alpha/beta hydrolase"/>
    <property type="match status" value="1"/>
</dbReference>
<dbReference type="InterPro" id="IPR050471">
    <property type="entry name" value="AB_hydrolase"/>
</dbReference>
<feature type="domain" description="AMP-dependent synthetase/ligase" evidence="1">
    <location>
        <begin position="207"/>
        <end position="362"/>
    </location>
</feature>
<dbReference type="InterPro" id="IPR029058">
    <property type="entry name" value="AB_hydrolase_fold"/>
</dbReference>
<evidence type="ECO:0000313" key="3">
    <source>
        <dbReference type="EMBL" id="HCB76679.1"/>
    </source>
</evidence>
<evidence type="ECO:0000313" key="4">
    <source>
        <dbReference type="Proteomes" id="UP000262699"/>
    </source>
</evidence>
<sequence length="375" mass="40331">MPYLKTQDGTDLYVKDWGSGRPVVLIHGWPLNADSWEPQAIALAEAGYRAIAYDRRGFGRSGQPWGGHDYDTYADDLKAVLEAAGATEGVALVGFSMGGGEIARYMSRHGGAGVTHAALVGSVVPGIVQSDANPHGVPEAQLAEIAGQITKDRAKFFQGFFRDFYGVGLVSHPVSDAFLQDSWNVAMQASLHATLEAAKATAAVDAAFAGTGPDTVAKFLFTSGTTGSPKAVIQTQRMLCANQEMVADCYAFFRDEPPVVVDWAPWNHTPSGNKVFNLTLYNGGSYYIDRGKPTPALMGQTIANLRDVAPTWYFNVPAGYEMLVGAMRDDAGLRRNFFSRLKMLMYAGAGLAQHTWDDLVELSEATTGRSVPMGT</sequence>
<dbReference type="SUPFAM" id="SSF53474">
    <property type="entry name" value="alpha/beta-Hydrolases"/>
    <property type="match status" value="1"/>
</dbReference>
<dbReference type="InterPro" id="IPR042099">
    <property type="entry name" value="ANL_N_sf"/>
</dbReference>
<dbReference type="AlphaFoldDB" id="A0A3D0WDQ7"/>
<gene>
    <name evidence="3" type="ORF">DEP91_11005</name>
</gene>
<evidence type="ECO:0000259" key="1">
    <source>
        <dbReference type="Pfam" id="PF00501"/>
    </source>
</evidence>